<protein>
    <recommendedName>
        <fullName evidence="1">N-acetyltransferase domain-containing protein</fullName>
    </recommendedName>
</protein>
<dbReference type="PROSITE" id="PS51186">
    <property type="entry name" value="GNAT"/>
    <property type="match status" value="1"/>
</dbReference>
<dbReference type="Proteomes" id="UP001183410">
    <property type="component" value="Unassembled WGS sequence"/>
</dbReference>
<dbReference type="Pfam" id="PF00583">
    <property type="entry name" value="Acetyltransf_1"/>
    <property type="match status" value="1"/>
</dbReference>
<organism evidence="2 3">
    <name type="scientific">Streptomyces chisholmiae</name>
    <dbReference type="NCBI Taxonomy" id="3075540"/>
    <lineage>
        <taxon>Bacteria</taxon>
        <taxon>Bacillati</taxon>
        <taxon>Actinomycetota</taxon>
        <taxon>Actinomycetes</taxon>
        <taxon>Kitasatosporales</taxon>
        <taxon>Streptomycetaceae</taxon>
        <taxon>Streptomyces</taxon>
    </lineage>
</organism>
<evidence type="ECO:0000259" key="1">
    <source>
        <dbReference type="PROSITE" id="PS51186"/>
    </source>
</evidence>
<evidence type="ECO:0000313" key="2">
    <source>
        <dbReference type="EMBL" id="MDT0265917.1"/>
    </source>
</evidence>
<sequence>MDKWDTPRPTLRLPRPALAGRVDGYRSGRGCATPDAGTTRHGAALTEAELAGGERVWLRRVGADDLPGALDLHRRCSPATLAQRYPGGAGEADGYLRHLLDGRHGCSVAAQSADGELLGLGHLLWDDGESEVALLVADAWQRRGVGGALLGKLVSLAVARRSAGVYAVTRPGDAELLGALRATGLPLTEEPEADALVVSARLGG</sequence>
<gene>
    <name evidence="2" type="ORF">RM844_06385</name>
</gene>
<dbReference type="InterPro" id="IPR000182">
    <property type="entry name" value="GNAT_dom"/>
</dbReference>
<feature type="domain" description="N-acetyltransferase" evidence="1">
    <location>
        <begin position="56"/>
        <end position="203"/>
    </location>
</feature>
<keyword evidence="3" id="KW-1185">Reference proteome</keyword>
<proteinExistence type="predicted"/>
<dbReference type="Gene3D" id="3.40.630.30">
    <property type="match status" value="1"/>
</dbReference>
<dbReference type="InterPro" id="IPR016181">
    <property type="entry name" value="Acyl_CoA_acyltransferase"/>
</dbReference>
<dbReference type="RefSeq" id="WP_311665743.1">
    <property type="nucleotide sequence ID" value="NZ_JAVREO010000003.1"/>
</dbReference>
<reference evidence="3" key="1">
    <citation type="submission" date="2023-07" db="EMBL/GenBank/DDBJ databases">
        <title>30 novel species of actinomycetes from the DSMZ collection.</title>
        <authorList>
            <person name="Nouioui I."/>
        </authorList>
    </citation>
    <scope>NUCLEOTIDE SEQUENCE [LARGE SCALE GENOMIC DNA]</scope>
    <source>
        <strain evidence="3">DSM 44915</strain>
    </source>
</reference>
<name>A0ABU2JLR8_9ACTN</name>
<accession>A0ABU2JLR8</accession>
<comment type="caution">
    <text evidence="2">The sequence shown here is derived from an EMBL/GenBank/DDBJ whole genome shotgun (WGS) entry which is preliminary data.</text>
</comment>
<evidence type="ECO:0000313" key="3">
    <source>
        <dbReference type="Proteomes" id="UP001183410"/>
    </source>
</evidence>
<dbReference type="EMBL" id="JAVREO010000003">
    <property type="protein sequence ID" value="MDT0265917.1"/>
    <property type="molecule type" value="Genomic_DNA"/>
</dbReference>
<dbReference type="SUPFAM" id="SSF55729">
    <property type="entry name" value="Acyl-CoA N-acyltransferases (Nat)"/>
    <property type="match status" value="1"/>
</dbReference>